<evidence type="ECO:0000313" key="1">
    <source>
        <dbReference type="EMBL" id="KAG8629312.1"/>
    </source>
</evidence>
<reference evidence="1" key="1">
    <citation type="submission" date="2021-07" db="EMBL/GenBank/DDBJ databases">
        <title>Elsinoe batatas strain:CRI-CJ2 Genome sequencing and assembly.</title>
        <authorList>
            <person name="Huang L."/>
        </authorList>
    </citation>
    <scope>NUCLEOTIDE SEQUENCE</scope>
    <source>
        <strain evidence="1">CRI-CJ2</strain>
    </source>
</reference>
<organism evidence="1 2">
    <name type="scientific">Elsinoe batatas</name>
    <dbReference type="NCBI Taxonomy" id="2601811"/>
    <lineage>
        <taxon>Eukaryota</taxon>
        <taxon>Fungi</taxon>
        <taxon>Dikarya</taxon>
        <taxon>Ascomycota</taxon>
        <taxon>Pezizomycotina</taxon>
        <taxon>Dothideomycetes</taxon>
        <taxon>Dothideomycetidae</taxon>
        <taxon>Myriangiales</taxon>
        <taxon>Elsinoaceae</taxon>
        <taxon>Elsinoe</taxon>
    </lineage>
</organism>
<sequence length="205" mass="22746">MKITWSQSLHQDRIRLPGTIWKARRRPAKSKLLPLDPATFPCFRVSYGKDSKPAGVPVITTTRNRRTTGLASVLEVIASGVGTLERERSGATLHSLRVVPRLPRRHDHLRDGQYHQYSCFAIAQIYGAGVVQMALSPPSSSLRGRENSVPNEAWTSVEARVLHKSAPEGCSSNRQRTAILAKVERDWPMLWACEGLAQLVSTGEL</sequence>
<dbReference type="EMBL" id="JAESVG020000003">
    <property type="protein sequence ID" value="KAG8629312.1"/>
    <property type="molecule type" value="Genomic_DNA"/>
</dbReference>
<dbReference type="Proteomes" id="UP000809789">
    <property type="component" value="Unassembled WGS sequence"/>
</dbReference>
<comment type="caution">
    <text evidence="1">The sequence shown here is derived from an EMBL/GenBank/DDBJ whole genome shotgun (WGS) entry which is preliminary data.</text>
</comment>
<protein>
    <submittedName>
        <fullName evidence="1">Uncharacterized protein</fullName>
    </submittedName>
</protein>
<evidence type="ECO:0000313" key="2">
    <source>
        <dbReference type="Proteomes" id="UP000809789"/>
    </source>
</evidence>
<keyword evidence="2" id="KW-1185">Reference proteome</keyword>
<accession>A0A8K0PI95</accession>
<dbReference type="AlphaFoldDB" id="A0A8K0PI95"/>
<gene>
    <name evidence="1" type="ORF">KVT40_003177</name>
</gene>
<name>A0A8K0PI95_9PEZI</name>
<proteinExistence type="predicted"/>